<evidence type="ECO:0000313" key="4">
    <source>
        <dbReference type="EMBL" id="MBK0381274.1"/>
    </source>
</evidence>
<feature type="domain" description="Peptidase M20 dimerisation" evidence="3">
    <location>
        <begin position="193"/>
        <end position="282"/>
    </location>
</feature>
<dbReference type="Pfam" id="PF01546">
    <property type="entry name" value="Peptidase_M20"/>
    <property type="match status" value="1"/>
</dbReference>
<reference evidence="4" key="1">
    <citation type="submission" date="2020-12" db="EMBL/GenBank/DDBJ databases">
        <title>Bacterial novel species Mucilaginibacter sp. SD-g isolated from soil.</title>
        <authorList>
            <person name="Jung H.-Y."/>
        </authorList>
    </citation>
    <scope>NUCLEOTIDE SEQUENCE</scope>
    <source>
        <strain evidence="4">SD-g</strain>
    </source>
</reference>
<dbReference type="SUPFAM" id="SSF55031">
    <property type="entry name" value="Bacterial exopeptidase dimerisation domain"/>
    <property type="match status" value="1"/>
</dbReference>
<accession>A0A934PUV6</accession>
<dbReference type="InterPro" id="IPR036264">
    <property type="entry name" value="Bact_exopeptidase_dim_dom"/>
</dbReference>
<dbReference type="FunFam" id="3.30.70.360:FF:000001">
    <property type="entry name" value="N-acetyldiaminopimelate deacetylase"/>
    <property type="match status" value="1"/>
</dbReference>
<keyword evidence="1" id="KW-0378">Hydrolase</keyword>
<dbReference type="PANTHER" id="PTHR11014:SF63">
    <property type="entry name" value="METALLOPEPTIDASE, PUTATIVE (AFU_ORTHOLOGUE AFUA_6G09600)-RELATED"/>
    <property type="match status" value="1"/>
</dbReference>
<dbReference type="AlphaFoldDB" id="A0A934PUV6"/>
<name>A0A934PUV6_9SPHI</name>
<dbReference type="InterPro" id="IPR017439">
    <property type="entry name" value="Amidohydrolase"/>
</dbReference>
<feature type="binding site" evidence="2">
    <location>
        <position position="104"/>
    </location>
    <ligand>
        <name>Mn(2+)</name>
        <dbReference type="ChEBI" id="CHEBI:29035"/>
        <label>2</label>
    </ligand>
</feature>
<dbReference type="NCBIfam" id="TIGR01891">
    <property type="entry name" value="amidohydrolases"/>
    <property type="match status" value="1"/>
</dbReference>
<sequence length="394" mass="43311">MIKEKIQQLSANIFNEVVANRRHIHAHPELSFHELETSVFVANKLEELGLEYHKMADTGLVALIKGDKPSDRVVALRADMDALPITEANDVPYKSQNNGVMHACGHDAHTSSLLGTAKILTELKSEFAGTVKLIFQPAEEKLPGGASLMIKQGVLENPKPQAVLGQHVMPFIDAGKVGFRAGKYMASTDEIYVTVKGKGGHGAQPQQNVDPVIITAHILTALQQVVSRFADPKSPSVLSFGKVIANGATNVIPNEVYLEGTFRTMDEKWRTDAHIRMKKMAEGIAESMGGSCEFNIMKGYPFLINEEKLTEATRSHAEDYLGKENVLDLDIWMAAEDFAYYSQVANSCFYRLGTRNESRGITSSVHTPTFDIEEDAFKISTGLMAYLAVKQLGN</sequence>
<gene>
    <name evidence="4" type="ORF">I5M19_18270</name>
</gene>
<dbReference type="PANTHER" id="PTHR11014">
    <property type="entry name" value="PEPTIDASE M20 FAMILY MEMBER"/>
    <property type="match status" value="1"/>
</dbReference>
<dbReference type="InterPro" id="IPR002933">
    <property type="entry name" value="Peptidase_M20"/>
</dbReference>
<keyword evidence="2" id="KW-0479">Metal-binding</keyword>
<comment type="caution">
    <text evidence="4">The sequence shown here is derived from an EMBL/GenBank/DDBJ whole genome shotgun (WGS) entry which is preliminary data.</text>
</comment>
<feature type="binding site" evidence="2">
    <location>
        <position position="140"/>
    </location>
    <ligand>
        <name>Mn(2+)</name>
        <dbReference type="ChEBI" id="CHEBI:29035"/>
        <label>2</label>
    </ligand>
</feature>
<dbReference type="CDD" id="cd03886">
    <property type="entry name" value="M20_Acy1"/>
    <property type="match status" value="1"/>
</dbReference>
<dbReference type="GO" id="GO:0050118">
    <property type="term" value="F:N-acetyldiaminopimelate deacetylase activity"/>
    <property type="evidence" value="ECO:0007669"/>
    <property type="project" value="UniProtKB-ARBA"/>
</dbReference>
<feature type="binding site" evidence="2">
    <location>
        <position position="366"/>
    </location>
    <ligand>
        <name>Mn(2+)</name>
        <dbReference type="ChEBI" id="CHEBI:29035"/>
        <label>2</label>
    </ligand>
</feature>
<dbReference type="Gene3D" id="3.30.70.360">
    <property type="match status" value="1"/>
</dbReference>
<dbReference type="Gene3D" id="3.40.630.10">
    <property type="entry name" value="Zn peptidases"/>
    <property type="match status" value="1"/>
</dbReference>
<evidence type="ECO:0000256" key="1">
    <source>
        <dbReference type="ARBA" id="ARBA00022801"/>
    </source>
</evidence>
<feature type="binding site" evidence="2">
    <location>
        <position position="167"/>
    </location>
    <ligand>
        <name>Mn(2+)</name>
        <dbReference type="ChEBI" id="CHEBI:29035"/>
        <label>2</label>
    </ligand>
</feature>
<dbReference type="EMBL" id="JAEHFW010000004">
    <property type="protein sequence ID" value="MBK0381274.1"/>
    <property type="molecule type" value="Genomic_DNA"/>
</dbReference>
<dbReference type="InterPro" id="IPR011650">
    <property type="entry name" value="Peptidase_M20_dimer"/>
</dbReference>
<dbReference type="PIRSF" id="PIRSF005962">
    <property type="entry name" value="Pept_M20D_amidohydro"/>
    <property type="match status" value="1"/>
</dbReference>
<evidence type="ECO:0000259" key="3">
    <source>
        <dbReference type="Pfam" id="PF07687"/>
    </source>
</evidence>
<evidence type="ECO:0000256" key="2">
    <source>
        <dbReference type="PIRSR" id="PIRSR005962-1"/>
    </source>
</evidence>
<dbReference type="Pfam" id="PF07687">
    <property type="entry name" value="M20_dimer"/>
    <property type="match status" value="1"/>
</dbReference>
<dbReference type="GO" id="GO:0046872">
    <property type="term" value="F:metal ion binding"/>
    <property type="evidence" value="ECO:0007669"/>
    <property type="project" value="UniProtKB-KW"/>
</dbReference>
<proteinExistence type="predicted"/>
<evidence type="ECO:0000313" key="5">
    <source>
        <dbReference type="Proteomes" id="UP000613193"/>
    </source>
</evidence>
<keyword evidence="2" id="KW-0464">Manganese</keyword>
<feature type="binding site" evidence="2">
    <location>
        <position position="106"/>
    </location>
    <ligand>
        <name>Mn(2+)</name>
        <dbReference type="ChEBI" id="CHEBI:29035"/>
        <label>2</label>
    </ligand>
</feature>
<dbReference type="Proteomes" id="UP000613193">
    <property type="component" value="Unassembled WGS sequence"/>
</dbReference>
<comment type="cofactor">
    <cofactor evidence="2">
        <name>Mn(2+)</name>
        <dbReference type="ChEBI" id="CHEBI:29035"/>
    </cofactor>
    <text evidence="2">The Mn(2+) ion enhances activity.</text>
</comment>
<organism evidence="4 5">
    <name type="scientific">Mucilaginibacter segetis</name>
    <dbReference type="NCBI Taxonomy" id="2793071"/>
    <lineage>
        <taxon>Bacteria</taxon>
        <taxon>Pseudomonadati</taxon>
        <taxon>Bacteroidota</taxon>
        <taxon>Sphingobacteriia</taxon>
        <taxon>Sphingobacteriales</taxon>
        <taxon>Sphingobacteriaceae</taxon>
        <taxon>Mucilaginibacter</taxon>
    </lineage>
</organism>
<dbReference type="RefSeq" id="WP_200067819.1">
    <property type="nucleotide sequence ID" value="NZ_JAEHFW010000004.1"/>
</dbReference>
<protein>
    <submittedName>
        <fullName evidence="4">Amidohydrolase</fullName>
    </submittedName>
</protein>
<dbReference type="GO" id="GO:0019877">
    <property type="term" value="P:diaminopimelate biosynthetic process"/>
    <property type="evidence" value="ECO:0007669"/>
    <property type="project" value="UniProtKB-ARBA"/>
</dbReference>
<dbReference type="SUPFAM" id="SSF53187">
    <property type="entry name" value="Zn-dependent exopeptidases"/>
    <property type="match status" value="1"/>
</dbReference>
<keyword evidence="5" id="KW-1185">Reference proteome</keyword>